<organism evidence="9 10">
    <name type="scientific">Candidatus Nomurabacteria bacterium RIFCSPHIGHO2_01_FULL_40_24b</name>
    <dbReference type="NCBI Taxonomy" id="1801739"/>
    <lineage>
        <taxon>Bacteria</taxon>
        <taxon>Candidatus Nomuraibacteriota</taxon>
    </lineage>
</organism>
<accession>A0A1F6V8U4</accession>
<keyword evidence="4" id="KW-0378">Hydrolase</keyword>
<evidence type="ECO:0000256" key="4">
    <source>
        <dbReference type="ARBA" id="ARBA00022801"/>
    </source>
</evidence>
<dbReference type="AlphaFoldDB" id="A0A1F6V8U4"/>
<evidence type="ECO:0000259" key="8">
    <source>
        <dbReference type="SMART" id="SM00014"/>
    </source>
</evidence>
<evidence type="ECO:0000313" key="10">
    <source>
        <dbReference type="Proteomes" id="UP000177370"/>
    </source>
</evidence>
<dbReference type="InterPro" id="IPR036938">
    <property type="entry name" value="PAP2/HPO_sf"/>
</dbReference>
<evidence type="ECO:0000256" key="1">
    <source>
        <dbReference type="ARBA" id="ARBA00004651"/>
    </source>
</evidence>
<sequence>MSSIFLFFNNFANQSPFLDKVIVFIANPFSYLVILLAALFLLAHHEVMFAKNPLQALRTKWKEIILVFFTGAFAWCVAQVLKLLIASPRPFTKFSEVESLFTSDSYAFPSGHATFFMAIAFAIFFSHKKMGYVFMLFAFLIGLARVISGIHFPIDILGGFALGAIIATLIRFANRPKSE</sequence>
<keyword evidence="6 7" id="KW-0472">Membrane</keyword>
<dbReference type="GO" id="GO:0005886">
    <property type="term" value="C:plasma membrane"/>
    <property type="evidence" value="ECO:0007669"/>
    <property type="project" value="UniProtKB-SubCell"/>
</dbReference>
<comment type="subcellular location">
    <subcellularLocation>
        <location evidence="1">Cell membrane</location>
        <topology evidence="1">Multi-pass membrane protein</topology>
    </subcellularLocation>
</comment>
<keyword evidence="3 7" id="KW-0812">Transmembrane</keyword>
<dbReference type="Pfam" id="PF01569">
    <property type="entry name" value="PAP2"/>
    <property type="match status" value="1"/>
</dbReference>
<dbReference type="EMBL" id="MFTP01000005">
    <property type="protein sequence ID" value="OGI66091.1"/>
    <property type="molecule type" value="Genomic_DNA"/>
</dbReference>
<feature type="transmembrane region" description="Helical" evidence="7">
    <location>
        <begin position="156"/>
        <end position="173"/>
    </location>
</feature>
<evidence type="ECO:0000256" key="5">
    <source>
        <dbReference type="ARBA" id="ARBA00022989"/>
    </source>
</evidence>
<dbReference type="PANTHER" id="PTHR14969:SF62">
    <property type="entry name" value="DECAPRENYLPHOSPHORYL-5-PHOSPHORIBOSE PHOSPHATASE RV3807C-RELATED"/>
    <property type="match status" value="1"/>
</dbReference>
<keyword evidence="5 7" id="KW-1133">Transmembrane helix</keyword>
<reference evidence="9 10" key="1">
    <citation type="journal article" date="2016" name="Nat. Commun.">
        <title>Thousands of microbial genomes shed light on interconnected biogeochemical processes in an aquifer system.</title>
        <authorList>
            <person name="Anantharaman K."/>
            <person name="Brown C.T."/>
            <person name="Hug L.A."/>
            <person name="Sharon I."/>
            <person name="Castelle C.J."/>
            <person name="Probst A.J."/>
            <person name="Thomas B.C."/>
            <person name="Singh A."/>
            <person name="Wilkins M.J."/>
            <person name="Karaoz U."/>
            <person name="Brodie E.L."/>
            <person name="Williams K.H."/>
            <person name="Hubbard S.S."/>
            <person name="Banfield J.F."/>
        </authorList>
    </citation>
    <scope>NUCLEOTIDE SEQUENCE [LARGE SCALE GENOMIC DNA]</scope>
</reference>
<feature type="transmembrane region" description="Helical" evidence="7">
    <location>
        <begin position="20"/>
        <end position="43"/>
    </location>
</feature>
<dbReference type="Gene3D" id="1.20.144.10">
    <property type="entry name" value="Phosphatidic acid phosphatase type 2/haloperoxidase"/>
    <property type="match status" value="1"/>
</dbReference>
<protein>
    <recommendedName>
        <fullName evidence="8">Phosphatidic acid phosphatase type 2/haloperoxidase domain-containing protein</fullName>
    </recommendedName>
</protein>
<evidence type="ECO:0000313" key="9">
    <source>
        <dbReference type="EMBL" id="OGI66091.1"/>
    </source>
</evidence>
<evidence type="ECO:0000256" key="6">
    <source>
        <dbReference type="ARBA" id="ARBA00023136"/>
    </source>
</evidence>
<evidence type="ECO:0000256" key="2">
    <source>
        <dbReference type="ARBA" id="ARBA00022475"/>
    </source>
</evidence>
<feature type="domain" description="Phosphatidic acid phosphatase type 2/haloperoxidase" evidence="8">
    <location>
        <begin position="63"/>
        <end position="171"/>
    </location>
</feature>
<feature type="transmembrane region" description="Helical" evidence="7">
    <location>
        <begin position="106"/>
        <end position="125"/>
    </location>
</feature>
<dbReference type="SMART" id="SM00014">
    <property type="entry name" value="acidPPc"/>
    <property type="match status" value="1"/>
</dbReference>
<feature type="transmembrane region" description="Helical" evidence="7">
    <location>
        <begin position="64"/>
        <end position="86"/>
    </location>
</feature>
<comment type="caution">
    <text evidence="9">The sequence shown here is derived from an EMBL/GenBank/DDBJ whole genome shotgun (WGS) entry which is preliminary data.</text>
</comment>
<name>A0A1F6V8U4_9BACT</name>
<proteinExistence type="predicted"/>
<dbReference type="Proteomes" id="UP000177370">
    <property type="component" value="Unassembled WGS sequence"/>
</dbReference>
<dbReference type="GO" id="GO:0016787">
    <property type="term" value="F:hydrolase activity"/>
    <property type="evidence" value="ECO:0007669"/>
    <property type="project" value="UniProtKB-KW"/>
</dbReference>
<dbReference type="CDD" id="cd01610">
    <property type="entry name" value="PAP2_like"/>
    <property type="match status" value="1"/>
</dbReference>
<gene>
    <name evidence="9" type="ORF">A2647_01950</name>
</gene>
<evidence type="ECO:0000256" key="7">
    <source>
        <dbReference type="SAM" id="Phobius"/>
    </source>
</evidence>
<dbReference type="InterPro" id="IPR000326">
    <property type="entry name" value="PAP2/HPO"/>
</dbReference>
<feature type="transmembrane region" description="Helical" evidence="7">
    <location>
        <begin position="132"/>
        <end position="150"/>
    </location>
</feature>
<dbReference type="PANTHER" id="PTHR14969">
    <property type="entry name" value="SPHINGOSINE-1-PHOSPHATE PHOSPHOHYDROLASE"/>
    <property type="match status" value="1"/>
</dbReference>
<keyword evidence="2" id="KW-1003">Cell membrane</keyword>
<dbReference type="SUPFAM" id="SSF48317">
    <property type="entry name" value="Acid phosphatase/Vanadium-dependent haloperoxidase"/>
    <property type="match status" value="1"/>
</dbReference>
<evidence type="ECO:0000256" key="3">
    <source>
        <dbReference type="ARBA" id="ARBA00022692"/>
    </source>
</evidence>